<organism evidence="3 4">
    <name type="scientific">Mucilaginibacter antarcticus</name>
    <dbReference type="NCBI Taxonomy" id="1855725"/>
    <lineage>
        <taxon>Bacteria</taxon>
        <taxon>Pseudomonadati</taxon>
        <taxon>Bacteroidota</taxon>
        <taxon>Sphingobacteriia</taxon>
        <taxon>Sphingobacteriales</taxon>
        <taxon>Sphingobacteriaceae</taxon>
        <taxon>Mucilaginibacter</taxon>
    </lineage>
</organism>
<dbReference type="CDD" id="cd00531">
    <property type="entry name" value="NTF2_like"/>
    <property type="match status" value="1"/>
</dbReference>
<evidence type="ECO:0000256" key="1">
    <source>
        <dbReference type="SAM" id="SignalP"/>
    </source>
</evidence>
<keyword evidence="4" id="KW-1185">Reference proteome</keyword>
<sequence>MKYKSKRLLLLIFFSSILFKASAQQVDTLTENAAVRQLIKNYEQAWNRHDPQGLAANYRIDATWVNWFGAYYIGRQDIEDHYRTTHNTYFKLSHYYTRSVEDIQYLATNIAVAHVRTGLTDDTRYPGETFEFRRMIVLTKKDGRWLIQAGQNAKLEKGIK</sequence>
<protein>
    <submittedName>
        <fullName evidence="3">SgcJ/EcaC family oxidoreductase</fullName>
    </submittedName>
</protein>
<evidence type="ECO:0000313" key="4">
    <source>
        <dbReference type="Proteomes" id="UP001597601"/>
    </source>
</evidence>
<dbReference type="InterPro" id="IPR032710">
    <property type="entry name" value="NTF2-like_dom_sf"/>
</dbReference>
<dbReference type="Gene3D" id="3.10.450.50">
    <property type="match status" value="1"/>
</dbReference>
<feature type="signal peptide" evidence="1">
    <location>
        <begin position="1"/>
        <end position="23"/>
    </location>
</feature>
<gene>
    <name evidence="3" type="ORF">ACFSYC_10435</name>
</gene>
<dbReference type="InterPro" id="IPR027843">
    <property type="entry name" value="DUF4440"/>
</dbReference>
<dbReference type="Pfam" id="PF14534">
    <property type="entry name" value="DUF4440"/>
    <property type="match status" value="1"/>
</dbReference>
<comment type="caution">
    <text evidence="3">The sequence shown here is derived from an EMBL/GenBank/DDBJ whole genome shotgun (WGS) entry which is preliminary data.</text>
</comment>
<feature type="domain" description="DUF4440" evidence="2">
    <location>
        <begin position="35"/>
        <end position="147"/>
    </location>
</feature>
<evidence type="ECO:0000313" key="3">
    <source>
        <dbReference type="EMBL" id="MFD2865102.1"/>
    </source>
</evidence>
<dbReference type="EMBL" id="JBHUON010000010">
    <property type="protein sequence ID" value="MFD2865102.1"/>
    <property type="molecule type" value="Genomic_DNA"/>
</dbReference>
<keyword evidence="1" id="KW-0732">Signal</keyword>
<dbReference type="NCBIfam" id="TIGR02246">
    <property type="entry name" value="SgcJ/EcaC family oxidoreductase"/>
    <property type="match status" value="1"/>
</dbReference>
<name>A0ABW5XPK0_9SPHI</name>
<dbReference type="SUPFAM" id="SSF54427">
    <property type="entry name" value="NTF2-like"/>
    <property type="match status" value="1"/>
</dbReference>
<dbReference type="Proteomes" id="UP001597601">
    <property type="component" value="Unassembled WGS sequence"/>
</dbReference>
<dbReference type="InterPro" id="IPR011944">
    <property type="entry name" value="Steroid_delta5-4_isomerase"/>
</dbReference>
<accession>A0ABW5XPK0</accession>
<proteinExistence type="predicted"/>
<evidence type="ECO:0000259" key="2">
    <source>
        <dbReference type="Pfam" id="PF14534"/>
    </source>
</evidence>
<dbReference type="RefSeq" id="WP_377126811.1">
    <property type="nucleotide sequence ID" value="NZ_JBHUHN010000001.1"/>
</dbReference>
<feature type="chain" id="PRO_5046126711" evidence="1">
    <location>
        <begin position="24"/>
        <end position="160"/>
    </location>
</feature>
<reference evidence="4" key="1">
    <citation type="journal article" date="2019" name="Int. J. Syst. Evol. Microbiol.">
        <title>The Global Catalogue of Microorganisms (GCM) 10K type strain sequencing project: providing services to taxonomists for standard genome sequencing and annotation.</title>
        <authorList>
            <consortium name="The Broad Institute Genomics Platform"/>
            <consortium name="The Broad Institute Genome Sequencing Center for Infectious Disease"/>
            <person name="Wu L."/>
            <person name="Ma J."/>
        </authorList>
    </citation>
    <scope>NUCLEOTIDE SEQUENCE [LARGE SCALE GENOMIC DNA]</scope>
    <source>
        <strain evidence="4">KCTC 52232</strain>
    </source>
</reference>